<proteinExistence type="predicted"/>
<dbReference type="OrthoDB" id="5916816at2759"/>
<sequence>MMMRHNCNFFHFLGSTGHDNGTRAGNDTRSGNNTRATNNARAGNVPQGQHYNPYSHFTIKGLPSNVTTAESPHFNFQYWQNVTDSHTEAVAFYQNEREAQWCRERFRNVLTFNFNTT</sequence>
<keyword evidence="3" id="KW-1185">Reference proteome</keyword>
<reference evidence="2 3" key="1">
    <citation type="submission" date="2015-01" db="EMBL/GenBank/DDBJ databases">
        <title>Evolution of Trichinella species and genotypes.</title>
        <authorList>
            <person name="Korhonen P.K."/>
            <person name="Edoardo P."/>
            <person name="Giuseppe L.R."/>
            <person name="Gasser R.B."/>
        </authorList>
    </citation>
    <scope>NUCLEOTIDE SEQUENCE [LARGE SCALE GENOMIC DNA]</scope>
    <source>
        <strain evidence="2">ISS1980</strain>
    </source>
</reference>
<dbReference type="Proteomes" id="UP000054843">
    <property type="component" value="Unassembled WGS sequence"/>
</dbReference>
<protein>
    <submittedName>
        <fullName evidence="2">Uncharacterized protein</fullName>
    </submittedName>
</protein>
<feature type="compositionally biased region" description="Low complexity" evidence="1">
    <location>
        <begin position="28"/>
        <end position="44"/>
    </location>
</feature>
<evidence type="ECO:0000313" key="3">
    <source>
        <dbReference type="Proteomes" id="UP000054843"/>
    </source>
</evidence>
<evidence type="ECO:0000256" key="1">
    <source>
        <dbReference type="SAM" id="MobiDB-lite"/>
    </source>
</evidence>
<organism evidence="2 3">
    <name type="scientific">Trichinella papuae</name>
    <dbReference type="NCBI Taxonomy" id="268474"/>
    <lineage>
        <taxon>Eukaryota</taxon>
        <taxon>Metazoa</taxon>
        <taxon>Ecdysozoa</taxon>
        <taxon>Nematoda</taxon>
        <taxon>Enoplea</taxon>
        <taxon>Dorylaimia</taxon>
        <taxon>Trichinellida</taxon>
        <taxon>Trichinellidae</taxon>
        <taxon>Trichinella</taxon>
    </lineage>
</organism>
<accession>A0A0V1MFY3</accession>
<evidence type="ECO:0000313" key="2">
    <source>
        <dbReference type="EMBL" id="KRZ70533.1"/>
    </source>
</evidence>
<dbReference type="EMBL" id="JYDO01000112">
    <property type="protein sequence ID" value="KRZ70533.1"/>
    <property type="molecule type" value="Genomic_DNA"/>
</dbReference>
<gene>
    <name evidence="2" type="ORF">T10_3329</name>
</gene>
<name>A0A0V1MFY3_9BILA</name>
<feature type="compositionally biased region" description="Polar residues" evidence="1">
    <location>
        <begin position="18"/>
        <end position="27"/>
    </location>
</feature>
<comment type="caution">
    <text evidence="2">The sequence shown here is derived from an EMBL/GenBank/DDBJ whole genome shotgun (WGS) entry which is preliminary data.</text>
</comment>
<dbReference type="AlphaFoldDB" id="A0A0V1MFY3"/>
<feature type="region of interest" description="Disordered" evidence="1">
    <location>
        <begin position="18"/>
        <end position="49"/>
    </location>
</feature>